<dbReference type="GO" id="GO:0007169">
    <property type="term" value="P:cell surface receptor protein tyrosine kinase signaling pathway"/>
    <property type="evidence" value="ECO:0007669"/>
    <property type="project" value="TreeGrafter"/>
</dbReference>
<evidence type="ECO:0000259" key="3">
    <source>
        <dbReference type="PROSITE" id="PS51064"/>
    </source>
</evidence>
<feature type="region of interest" description="Disordered" evidence="1">
    <location>
        <begin position="351"/>
        <end position="370"/>
    </location>
</feature>
<feature type="compositionally biased region" description="Basic and acidic residues" evidence="1">
    <location>
        <begin position="308"/>
        <end position="325"/>
    </location>
</feature>
<dbReference type="AlphaFoldDB" id="A0A8T3E696"/>
<feature type="compositionally biased region" description="Acidic residues" evidence="1">
    <location>
        <begin position="356"/>
        <end position="370"/>
    </location>
</feature>
<dbReference type="PROSITE" id="PS51064">
    <property type="entry name" value="IRS_PTB"/>
    <property type="match status" value="1"/>
</dbReference>
<dbReference type="GO" id="GO:0007265">
    <property type="term" value="P:Ras protein signal transduction"/>
    <property type="evidence" value="ECO:0007669"/>
    <property type="project" value="TreeGrafter"/>
</dbReference>
<feature type="domain" description="PH" evidence="2">
    <location>
        <begin position="8"/>
        <end position="122"/>
    </location>
</feature>
<evidence type="ECO:0000256" key="1">
    <source>
        <dbReference type="SAM" id="MobiDB-lite"/>
    </source>
</evidence>
<dbReference type="InterPro" id="IPR002404">
    <property type="entry name" value="IRS_PTB"/>
</dbReference>
<dbReference type="SMART" id="SM00233">
    <property type="entry name" value="PH"/>
    <property type="match status" value="1"/>
</dbReference>
<feature type="region of interest" description="Disordered" evidence="1">
    <location>
        <begin position="253"/>
        <end position="345"/>
    </location>
</feature>
<dbReference type="InterPro" id="IPR050996">
    <property type="entry name" value="Docking_Protein_DOK"/>
</dbReference>
<comment type="caution">
    <text evidence="4">The sequence shown here is derived from an EMBL/GenBank/DDBJ whole genome shotgun (WGS) entry which is preliminary data.</text>
</comment>
<dbReference type="OrthoDB" id="6020914at2759"/>
<dbReference type="PROSITE" id="PS50003">
    <property type="entry name" value="PH_DOMAIN"/>
    <property type="match status" value="1"/>
</dbReference>
<dbReference type="SMART" id="SM01244">
    <property type="entry name" value="IRS"/>
    <property type="match status" value="1"/>
</dbReference>
<name>A0A8T3E696_9TELE</name>
<dbReference type="Proteomes" id="UP000829720">
    <property type="component" value="Unassembled WGS sequence"/>
</dbReference>
<proteinExistence type="predicted"/>
<dbReference type="EMBL" id="JAERUA010000001">
    <property type="protein sequence ID" value="KAI1904969.1"/>
    <property type="molecule type" value="Genomic_DNA"/>
</dbReference>
<evidence type="ECO:0008006" key="6">
    <source>
        <dbReference type="Google" id="ProtNLM"/>
    </source>
</evidence>
<evidence type="ECO:0000313" key="5">
    <source>
        <dbReference type="Proteomes" id="UP000829720"/>
    </source>
</evidence>
<evidence type="ECO:0000313" key="4">
    <source>
        <dbReference type="EMBL" id="KAI1904969.1"/>
    </source>
</evidence>
<organism evidence="4 5">
    <name type="scientific">Albula goreensis</name>
    <dbReference type="NCBI Taxonomy" id="1534307"/>
    <lineage>
        <taxon>Eukaryota</taxon>
        <taxon>Metazoa</taxon>
        <taxon>Chordata</taxon>
        <taxon>Craniata</taxon>
        <taxon>Vertebrata</taxon>
        <taxon>Euteleostomi</taxon>
        <taxon>Actinopterygii</taxon>
        <taxon>Neopterygii</taxon>
        <taxon>Teleostei</taxon>
        <taxon>Albuliformes</taxon>
        <taxon>Albulidae</taxon>
        <taxon>Albula</taxon>
    </lineage>
</organism>
<protein>
    <recommendedName>
        <fullName evidence="6">Docking protein 2</fullName>
    </recommendedName>
</protein>
<dbReference type="Pfam" id="PF02174">
    <property type="entry name" value="IRS"/>
    <property type="match status" value="1"/>
</dbReference>
<evidence type="ECO:0000259" key="2">
    <source>
        <dbReference type="PROSITE" id="PS50003"/>
    </source>
</evidence>
<dbReference type="GO" id="GO:0005737">
    <property type="term" value="C:cytoplasm"/>
    <property type="evidence" value="ECO:0007669"/>
    <property type="project" value="TreeGrafter"/>
</dbReference>
<dbReference type="InterPro" id="IPR011993">
    <property type="entry name" value="PH-like_dom_sf"/>
</dbReference>
<dbReference type="PANTHER" id="PTHR21258:SF58">
    <property type="entry name" value="DOCKING PROTEIN 3-LIKE"/>
    <property type="match status" value="1"/>
</dbReference>
<dbReference type="PANTHER" id="PTHR21258">
    <property type="entry name" value="DOCKING PROTEIN RELATED"/>
    <property type="match status" value="1"/>
</dbReference>
<gene>
    <name evidence="4" type="ORF">AGOR_G00011140</name>
</gene>
<accession>A0A8T3E696</accession>
<dbReference type="SMART" id="SM00310">
    <property type="entry name" value="PTBI"/>
    <property type="match status" value="1"/>
</dbReference>
<dbReference type="Pfam" id="PF00169">
    <property type="entry name" value="PH"/>
    <property type="match status" value="1"/>
</dbReference>
<feature type="domain" description="IRS-type PTB" evidence="3">
    <location>
        <begin position="155"/>
        <end position="259"/>
    </location>
</feature>
<reference evidence="4" key="1">
    <citation type="submission" date="2021-01" db="EMBL/GenBank/DDBJ databases">
        <authorList>
            <person name="Zahm M."/>
            <person name="Roques C."/>
            <person name="Cabau C."/>
            <person name="Klopp C."/>
            <person name="Donnadieu C."/>
            <person name="Jouanno E."/>
            <person name="Lampietro C."/>
            <person name="Louis A."/>
            <person name="Herpin A."/>
            <person name="Echchiki A."/>
            <person name="Berthelot C."/>
            <person name="Parey E."/>
            <person name="Roest-Crollius H."/>
            <person name="Braasch I."/>
            <person name="Postlethwait J."/>
            <person name="Bobe J."/>
            <person name="Montfort J."/>
            <person name="Bouchez O."/>
            <person name="Begum T."/>
            <person name="Mejri S."/>
            <person name="Adams A."/>
            <person name="Chen W.-J."/>
            <person name="Guiguen Y."/>
        </authorList>
    </citation>
    <scope>NUCLEOTIDE SEQUENCE</scope>
    <source>
        <tissue evidence="4">Blood</tissue>
    </source>
</reference>
<sequence>MMATIEEAVRKRGMLYIQHQRFGKKWKKVWSLVYGESSCSVSRLELFECRDDAERSERKRSKRDTRKVIRMSEFVRVSEEKVSACPQGCGTFLVETSEKSFLFAAEMSELDDWIQTLCEIAFPMNRIQCDAFKTSDVQESEAGMVENSIYCTSTELKDFHVVVKKTEASERCQLHGDFILRVDIDGLHLLNPKSGIICFTWPYRYIRKFGVHLSTFSFEAGRRSDSGEGIFEFKTKQKSRIFEAVDAAIDLQSRADGSSSGQDWVPGSTPGHRPVIPDEDDLYSKVQKVRKPRRPEVDLLTGLEEMTLDDRASPFRDSGRGREMSSRPLPNPHSRPSLDSGPSESVYHLVHQRDSEDQDQDHEPDYEEVDPGAVAEESLSLYDNLVEVKRNTCLHSMVEDPVGQESPWSPGTDVYPASRQLRRMLTNPHFDYNEEDIDTGEVEQIMTHL</sequence>
<keyword evidence="5" id="KW-1185">Reference proteome</keyword>
<dbReference type="SUPFAM" id="SSF50729">
    <property type="entry name" value="PH domain-like"/>
    <property type="match status" value="2"/>
</dbReference>
<dbReference type="Gene3D" id="2.30.29.30">
    <property type="entry name" value="Pleckstrin-homology domain (PH domain)/Phosphotyrosine-binding domain (PTB)"/>
    <property type="match status" value="2"/>
</dbReference>
<dbReference type="GO" id="GO:0043410">
    <property type="term" value="P:positive regulation of MAPK cascade"/>
    <property type="evidence" value="ECO:0007669"/>
    <property type="project" value="TreeGrafter"/>
</dbReference>
<dbReference type="InterPro" id="IPR001849">
    <property type="entry name" value="PH_domain"/>
</dbReference>